<comment type="caution">
    <text evidence="2">The sequence shown here is derived from an EMBL/GenBank/DDBJ whole genome shotgun (WGS) entry which is preliminary data.</text>
</comment>
<name>A0AAV1TLI6_9STRA</name>
<evidence type="ECO:0000313" key="3">
    <source>
        <dbReference type="Proteomes" id="UP001162060"/>
    </source>
</evidence>
<proteinExistence type="predicted"/>
<protein>
    <submittedName>
        <fullName evidence="2">Uncharacterized protein</fullName>
    </submittedName>
</protein>
<reference evidence="2" key="1">
    <citation type="submission" date="2024-01" db="EMBL/GenBank/DDBJ databases">
        <authorList>
            <person name="Webb A."/>
        </authorList>
    </citation>
    <scope>NUCLEOTIDE SEQUENCE</scope>
    <source>
        <strain evidence="2">Pm1</strain>
    </source>
</reference>
<feature type="transmembrane region" description="Helical" evidence="1">
    <location>
        <begin position="13"/>
        <end position="35"/>
    </location>
</feature>
<accession>A0AAV1TLI6</accession>
<dbReference type="Proteomes" id="UP001162060">
    <property type="component" value="Unassembled WGS sequence"/>
</dbReference>
<organism evidence="2 3">
    <name type="scientific">Peronospora matthiolae</name>
    <dbReference type="NCBI Taxonomy" id="2874970"/>
    <lineage>
        <taxon>Eukaryota</taxon>
        <taxon>Sar</taxon>
        <taxon>Stramenopiles</taxon>
        <taxon>Oomycota</taxon>
        <taxon>Peronosporomycetes</taxon>
        <taxon>Peronosporales</taxon>
        <taxon>Peronosporaceae</taxon>
        <taxon>Peronospora</taxon>
    </lineage>
</organism>
<dbReference type="AlphaFoldDB" id="A0AAV1TLI6"/>
<sequence>MKNDGTSSGTRDLLQYVIFAALVVIGILPFLLMLWKNVVFRERLRSMFSSRGCSVRCPRRVRYDEADLRTLRELEDPPQGDRLGINGAYRMYQARRSRMSLRLASWREDVKRSDREDDRLHRKLAQIKEAYHQSQSGMAAAARANSRESLIEVTPTLAVPFDVHAVQINDRVDETSNSLFLAALFRTSDVSKDSDEESVYVMVPHSPRIESRVQACRCSLGSAGEEEEEKEEVAL</sequence>
<keyword evidence="1" id="KW-0812">Transmembrane</keyword>
<keyword evidence="1" id="KW-1133">Transmembrane helix</keyword>
<dbReference type="EMBL" id="CAKLBY020000068">
    <property type="protein sequence ID" value="CAK7923236.1"/>
    <property type="molecule type" value="Genomic_DNA"/>
</dbReference>
<evidence type="ECO:0000256" key="1">
    <source>
        <dbReference type="SAM" id="Phobius"/>
    </source>
</evidence>
<keyword evidence="1" id="KW-0472">Membrane</keyword>
<gene>
    <name evidence="2" type="ORF">PM001_LOCUS8386</name>
</gene>
<evidence type="ECO:0000313" key="2">
    <source>
        <dbReference type="EMBL" id="CAK7923236.1"/>
    </source>
</evidence>